<accession>A0AAU7CSN8</accession>
<reference evidence="1" key="1">
    <citation type="submission" date="2024-05" db="EMBL/GenBank/DDBJ databases">
        <title>Planctomycetes of the genus Singulisphaera possess chitinolytic capabilities.</title>
        <authorList>
            <person name="Ivanova A."/>
        </authorList>
    </citation>
    <scope>NUCLEOTIDE SEQUENCE</scope>
    <source>
        <strain evidence="1">Ch08T</strain>
    </source>
</reference>
<dbReference type="AlphaFoldDB" id="A0AAU7CSN8"/>
<organism evidence="1">
    <name type="scientific">Singulisphaera sp. Ch08</name>
    <dbReference type="NCBI Taxonomy" id="3120278"/>
    <lineage>
        <taxon>Bacteria</taxon>
        <taxon>Pseudomonadati</taxon>
        <taxon>Planctomycetota</taxon>
        <taxon>Planctomycetia</taxon>
        <taxon>Isosphaerales</taxon>
        <taxon>Isosphaeraceae</taxon>
        <taxon>Singulisphaera</taxon>
    </lineage>
</organism>
<dbReference type="InterPro" id="IPR023375">
    <property type="entry name" value="ADC_dom_sf"/>
</dbReference>
<proteinExistence type="predicted"/>
<dbReference type="PANTHER" id="PTHR39186">
    <property type="entry name" value="DUF2071 FAMILY PROTEIN"/>
    <property type="match status" value="1"/>
</dbReference>
<evidence type="ECO:0000313" key="1">
    <source>
        <dbReference type="EMBL" id="XBH08305.1"/>
    </source>
</evidence>
<name>A0AAU7CSN8_9BACT</name>
<dbReference type="PANTHER" id="PTHR39186:SF1">
    <property type="entry name" value="DUF2071 DOMAIN-CONTAINING PROTEIN"/>
    <property type="match status" value="1"/>
</dbReference>
<dbReference type="Gene3D" id="2.40.400.10">
    <property type="entry name" value="Acetoacetate decarboxylase-like"/>
    <property type="match status" value="1"/>
</dbReference>
<dbReference type="EMBL" id="CP155447">
    <property type="protein sequence ID" value="XBH08305.1"/>
    <property type="molecule type" value="Genomic_DNA"/>
</dbReference>
<dbReference type="InterPro" id="IPR018644">
    <property type="entry name" value="DUF2071"/>
</dbReference>
<protein>
    <submittedName>
        <fullName evidence="1">DUF2071 domain-containing protein</fullName>
    </submittedName>
</protein>
<gene>
    <name evidence="1" type="ORF">V5E97_07825</name>
</gene>
<dbReference type="Pfam" id="PF09844">
    <property type="entry name" value="DUF2071"/>
    <property type="match status" value="1"/>
</dbReference>
<dbReference type="SUPFAM" id="SSF160104">
    <property type="entry name" value="Acetoacetate decarboxylase-like"/>
    <property type="match status" value="1"/>
</dbReference>
<sequence length="234" mass="26037">MRQDWSFLLFLHWEIPAERLRPLLPPGLELDLYDGKAYVGLVPFTMSGVRPVGVPAVPYLSRFHETNVRTYVHVEGRDPGVWFFSLDAANPLAVVTARAWFHLPYHHAWMRLTRESPGSGTTSGAISYSSERLWPGPKPASCTIRCVPQAAIAPATPGTLEHFLAERYLLYAAHRGRLYRGQVHHTPYPLQVADVTALDESLLSAAGLTRPDAPPLAHFSQGVRVEVFPLTILP</sequence>